<feature type="domain" description="RRM" evidence="1">
    <location>
        <begin position="3"/>
        <end position="38"/>
    </location>
</feature>
<dbReference type="Pfam" id="PF00076">
    <property type="entry name" value="RRM_1"/>
    <property type="match status" value="1"/>
</dbReference>
<dbReference type="Gene3D" id="3.30.70.330">
    <property type="match status" value="1"/>
</dbReference>
<reference evidence="2" key="1">
    <citation type="submission" date="2022-04" db="EMBL/GenBank/DDBJ databases">
        <title>A functionally conserved STORR gene fusion in Papaver species that diverged 16.8 million years ago.</title>
        <authorList>
            <person name="Catania T."/>
        </authorList>
    </citation>
    <scope>NUCLEOTIDE SEQUENCE</scope>
    <source>
        <strain evidence="2">S-188037</strain>
    </source>
</reference>
<comment type="caution">
    <text evidence="2">The sequence shown here is derived from an EMBL/GenBank/DDBJ whole genome shotgun (WGS) entry which is preliminary data.</text>
</comment>
<gene>
    <name evidence="2" type="ORF">MKW98_013297</name>
</gene>
<dbReference type="Proteomes" id="UP001202328">
    <property type="component" value="Unassembled WGS sequence"/>
</dbReference>
<name>A0AAD4XE28_9MAGN</name>
<dbReference type="InterPro" id="IPR012677">
    <property type="entry name" value="Nucleotide-bd_a/b_plait_sf"/>
</dbReference>
<dbReference type="SUPFAM" id="SSF54928">
    <property type="entry name" value="RNA-binding domain, RBD"/>
    <property type="match status" value="1"/>
</dbReference>
<dbReference type="InterPro" id="IPR035979">
    <property type="entry name" value="RBD_domain_sf"/>
</dbReference>
<accession>A0AAD4XE28</accession>
<dbReference type="EMBL" id="JAJJMB010010762">
    <property type="protein sequence ID" value="KAI3906343.1"/>
    <property type="molecule type" value="Genomic_DNA"/>
</dbReference>
<proteinExistence type="predicted"/>
<evidence type="ECO:0000313" key="3">
    <source>
        <dbReference type="Proteomes" id="UP001202328"/>
    </source>
</evidence>
<dbReference type="InterPro" id="IPR000504">
    <property type="entry name" value="RRM_dom"/>
</dbReference>
<keyword evidence="3" id="KW-1185">Reference proteome</keyword>
<evidence type="ECO:0000313" key="2">
    <source>
        <dbReference type="EMBL" id="KAI3906343.1"/>
    </source>
</evidence>
<protein>
    <recommendedName>
        <fullName evidence="1">RRM domain-containing protein</fullName>
    </recommendedName>
</protein>
<dbReference type="GO" id="GO:0003723">
    <property type="term" value="F:RNA binding"/>
    <property type="evidence" value="ECO:0007669"/>
    <property type="project" value="InterPro"/>
</dbReference>
<organism evidence="2 3">
    <name type="scientific">Papaver atlanticum</name>
    <dbReference type="NCBI Taxonomy" id="357466"/>
    <lineage>
        <taxon>Eukaryota</taxon>
        <taxon>Viridiplantae</taxon>
        <taxon>Streptophyta</taxon>
        <taxon>Embryophyta</taxon>
        <taxon>Tracheophyta</taxon>
        <taxon>Spermatophyta</taxon>
        <taxon>Magnoliopsida</taxon>
        <taxon>Ranunculales</taxon>
        <taxon>Papaveraceae</taxon>
        <taxon>Papaveroideae</taxon>
        <taxon>Papaver</taxon>
    </lineage>
</organism>
<sequence>MTQEGKSKWYEFVQYENEESATTAIDKVNKYTVEGNQIYVAPLVKKILMRRKKTMKATMGYNLGLRFYMSGEPKRKQSAKKILLDQFAERRQDQVQKFEWHKSPPQR</sequence>
<evidence type="ECO:0000259" key="1">
    <source>
        <dbReference type="Pfam" id="PF00076"/>
    </source>
</evidence>
<dbReference type="AlphaFoldDB" id="A0AAD4XE28"/>